<dbReference type="PANTHER" id="PTHR43201">
    <property type="entry name" value="ACYL-COA SYNTHETASE"/>
    <property type="match status" value="1"/>
</dbReference>
<evidence type="ECO:0000256" key="1">
    <source>
        <dbReference type="ARBA" id="ARBA00006432"/>
    </source>
</evidence>
<evidence type="ECO:0000259" key="3">
    <source>
        <dbReference type="Pfam" id="PF22818"/>
    </source>
</evidence>
<dbReference type="SUPFAM" id="SSF54637">
    <property type="entry name" value="Thioesterase/thiol ester dehydrase-isomerase"/>
    <property type="match status" value="1"/>
</dbReference>
<dbReference type="HOGENOM" id="CLU_026234_1_0_6"/>
<dbReference type="InterPro" id="IPR029069">
    <property type="entry name" value="HotDog_dom_sf"/>
</dbReference>
<dbReference type="GO" id="GO:0006631">
    <property type="term" value="P:fatty acid metabolic process"/>
    <property type="evidence" value="ECO:0007669"/>
    <property type="project" value="TreeGrafter"/>
</dbReference>
<accession>H8GI34</accession>
<reference evidence="4 5" key="1">
    <citation type="journal article" date="2013" name="Genome Announc.">
        <title>Genome Sequence of the Obligate Gammaproteobacterial Methanotroph Methylomicrobium album Strain BG8.</title>
        <authorList>
            <person name="Kits K.D."/>
            <person name="Kalyuzhnaya M.G."/>
            <person name="Klotz M.G."/>
            <person name="Jetten M.S."/>
            <person name="Op den Camp H.J."/>
            <person name="Vuilleumier S."/>
            <person name="Bringel F."/>
            <person name="Dispirito A.A."/>
            <person name="Murrell J.C."/>
            <person name="Bruce D."/>
            <person name="Cheng J.F."/>
            <person name="Copeland A."/>
            <person name="Goodwin L."/>
            <person name="Hauser L."/>
            <person name="Lajus A."/>
            <person name="Land M.L."/>
            <person name="Lapidus A."/>
            <person name="Lucas S."/>
            <person name="Medigue C."/>
            <person name="Pitluck S."/>
            <person name="Woyke T."/>
            <person name="Zeytun A."/>
            <person name="Stein L.Y."/>
        </authorList>
    </citation>
    <scope>NUCLEOTIDE SEQUENCE [LARGE SCALE GENOMIC DNA]</scope>
    <source>
        <strain evidence="4 5">BG8</strain>
    </source>
</reference>
<name>H8GI34_METAL</name>
<dbReference type="PANTHER" id="PTHR43201:SF8">
    <property type="entry name" value="ACYL-COA SYNTHETASE FAMILY MEMBER 3"/>
    <property type="match status" value="1"/>
</dbReference>
<evidence type="ECO:0000313" key="5">
    <source>
        <dbReference type="Proteomes" id="UP000005090"/>
    </source>
</evidence>
<dbReference type="InterPro" id="IPR042099">
    <property type="entry name" value="ANL_N_sf"/>
</dbReference>
<comment type="similarity">
    <text evidence="1">Belongs to the ATP-dependent AMP-binding enzyme family.</text>
</comment>
<protein>
    <submittedName>
        <fullName evidence="4">Acyl-CoA synthetase/AMP-acid ligase</fullName>
    </submittedName>
</protein>
<sequence length="569" mass="63192">MQNNLISLAGCIVACGQDSSPAALHRGRSYRRDQFAAAVGHWATVWRRDSTRRYALYTQDAYPFAVGLFALLHADKEIWIPGNHLPETARQLEREGCRLLGDWPAADPIDPDAAFAEASGISSEALDPNVPRIMLYTSGSSGQPKAVPKNLRQLQAEIGTLENLWGNALENACIAGSVSHQHIYGLLFRVLWPLAARRCFRSAMALSPEMLLAGGEPARLCWIASPGHLKRLDERSPWREIADLAAIFSSGGPLPAAAAAQILSFTGRSVIEVYGSTETGGIAWRRADGRNDAPWQPFAGIEIDWRGGRPHLYSPYLNDREGLALDDRLTPLEGGRLLLHGRQDRIVKIEEKRLSLTALERCLQETFWISEAHALVLARHRDVIGIAAVLSERGAAQLKAQGRNAFIRQLRSLLAGSFDAVALPRKWLFVNAFPLTAQGKVNRELLISIMNTDTRLLPRMLAAETDAGGVRLQLRVPKELAYFGDHFPDFPLLPGVVQIGWAEYFSKLFFPIRLPFSHLEMVKFSQMIRPDDELLLSLEWRETQRKLHFQYSAGAHSCSSGRLVYGAES</sequence>
<dbReference type="Proteomes" id="UP000005090">
    <property type="component" value="Chromosome"/>
</dbReference>
<dbReference type="Gene3D" id="3.30.300.30">
    <property type="match status" value="1"/>
</dbReference>
<dbReference type="Pfam" id="PF22818">
    <property type="entry name" value="ApeI-like"/>
    <property type="match status" value="1"/>
</dbReference>
<dbReference type="Gene3D" id="3.10.129.10">
    <property type="entry name" value="Hotdog Thioesterase"/>
    <property type="match status" value="1"/>
</dbReference>
<evidence type="ECO:0000259" key="2">
    <source>
        <dbReference type="Pfam" id="PF00501"/>
    </source>
</evidence>
<dbReference type="Pfam" id="PF00501">
    <property type="entry name" value="AMP-binding"/>
    <property type="match status" value="1"/>
</dbReference>
<organism evidence="4 5">
    <name type="scientific">Methylomicrobium album BG8</name>
    <dbReference type="NCBI Taxonomy" id="686340"/>
    <lineage>
        <taxon>Bacteria</taxon>
        <taxon>Pseudomonadati</taxon>
        <taxon>Pseudomonadota</taxon>
        <taxon>Gammaproteobacteria</taxon>
        <taxon>Methylococcales</taxon>
        <taxon>Methylococcaceae</taxon>
        <taxon>Methylomicrobium</taxon>
    </lineage>
</organism>
<dbReference type="GO" id="GO:0031956">
    <property type="term" value="F:medium-chain fatty acid-CoA ligase activity"/>
    <property type="evidence" value="ECO:0007669"/>
    <property type="project" value="TreeGrafter"/>
</dbReference>
<dbReference type="InterPro" id="IPR045851">
    <property type="entry name" value="AMP-bd_C_sf"/>
</dbReference>
<feature type="domain" description="AMP-dependent synthetase/ligase" evidence="2">
    <location>
        <begin position="103"/>
        <end position="291"/>
    </location>
</feature>
<dbReference type="eggNOG" id="COG0764">
    <property type="taxonomic scope" value="Bacteria"/>
</dbReference>
<dbReference type="EMBL" id="CM001475">
    <property type="protein sequence ID" value="EIC30178.1"/>
    <property type="molecule type" value="Genomic_DNA"/>
</dbReference>
<feature type="domain" description="ApeI dehydratase-like" evidence="3">
    <location>
        <begin position="467"/>
        <end position="562"/>
    </location>
</feature>
<dbReference type="InterPro" id="IPR054545">
    <property type="entry name" value="ApeI-like"/>
</dbReference>
<dbReference type="AlphaFoldDB" id="H8GI34"/>
<dbReference type="RefSeq" id="WP_005372652.1">
    <property type="nucleotide sequence ID" value="NZ_CM001475.1"/>
</dbReference>
<dbReference type="eggNOG" id="COG0318">
    <property type="taxonomic scope" value="Bacteria"/>
</dbReference>
<proteinExistence type="inferred from homology"/>
<dbReference type="PROSITE" id="PS00455">
    <property type="entry name" value="AMP_BINDING"/>
    <property type="match status" value="1"/>
</dbReference>
<evidence type="ECO:0000313" key="4">
    <source>
        <dbReference type="EMBL" id="EIC30178.1"/>
    </source>
</evidence>
<dbReference type="Gene3D" id="3.40.50.12780">
    <property type="entry name" value="N-terminal domain of ligase-like"/>
    <property type="match status" value="1"/>
</dbReference>
<dbReference type="STRING" id="686340.Metal_2458"/>
<keyword evidence="4" id="KW-0436">Ligase</keyword>
<gene>
    <name evidence="4" type="ORF">Metal_2458</name>
</gene>
<keyword evidence="5" id="KW-1185">Reference proteome</keyword>
<dbReference type="SUPFAM" id="SSF56801">
    <property type="entry name" value="Acetyl-CoA synthetase-like"/>
    <property type="match status" value="1"/>
</dbReference>
<dbReference type="InterPro" id="IPR020845">
    <property type="entry name" value="AMP-binding_CS"/>
</dbReference>
<dbReference type="InterPro" id="IPR000873">
    <property type="entry name" value="AMP-dep_synth/lig_dom"/>
</dbReference>